<feature type="compositionally biased region" description="Polar residues" evidence="3">
    <location>
        <begin position="181"/>
        <end position="194"/>
    </location>
</feature>
<organism evidence="5 6">
    <name type="scientific">Hydra vulgaris</name>
    <name type="common">Hydra</name>
    <name type="synonym">Hydra attenuata</name>
    <dbReference type="NCBI Taxonomy" id="6087"/>
    <lineage>
        <taxon>Eukaryota</taxon>
        <taxon>Metazoa</taxon>
        <taxon>Cnidaria</taxon>
        <taxon>Hydrozoa</taxon>
        <taxon>Hydroidolina</taxon>
        <taxon>Anthoathecata</taxon>
        <taxon>Aplanulata</taxon>
        <taxon>Hydridae</taxon>
        <taxon>Hydra</taxon>
    </lineage>
</organism>
<feature type="domain" description="YDG" evidence="4">
    <location>
        <begin position="111"/>
        <end position="263"/>
    </location>
</feature>
<evidence type="ECO:0000259" key="4">
    <source>
        <dbReference type="PROSITE" id="PS51015"/>
    </source>
</evidence>
<keyword evidence="5" id="KW-1185">Reference proteome</keyword>
<name>A0ABM4D9R6_HYDVU</name>
<gene>
    <name evidence="6" type="primary">LOC100201270</name>
</gene>
<evidence type="ECO:0000256" key="1">
    <source>
        <dbReference type="ARBA" id="ARBA00023242"/>
    </source>
</evidence>
<proteinExistence type="predicted"/>
<keyword evidence="1 2" id="KW-0539">Nucleus</keyword>
<comment type="subcellular location">
    <subcellularLocation>
        <location evidence="2">Nucleus</location>
    </subcellularLocation>
</comment>
<dbReference type="Gene3D" id="2.30.280.10">
    <property type="entry name" value="SRA-YDG"/>
    <property type="match status" value="1"/>
</dbReference>
<evidence type="ECO:0000256" key="2">
    <source>
        <dbReference type="PROSITE-ProRule" id="PRU00358"/>
    </source>
</evidence>
<accession>A0ABM4D9R6</accession>
<dbReference type="PROSITE" id="PS51015">
    <property type="entry name" value="YDG"/>
    <property type="match status" value="1"/>
</dbReference>
<reference evidence="6" key="1">
    <citation type="submission" date="2025-08" db="UniProtKB">
        <authorList>
            <consortium name="RefSeq"/>
        </authorList>
    </citation>
    <scope>IDENTIFICATION</scope>
</reference>
<dbReference type="InterPro" id="IPR036987">
    <property type="entry name" value="SRA-YDG_sf"/>
</dbReference>
<dbReference type="Pfam" id="PF02182">
    <property type="entry name" value="SAD_SRA"/>
    <property type="match status" value="1"/>
</dbReference>
<dbReference type="InterPro" id="IPR003105">
    <property type="entry name" value="SRA_YDG"/>
</dbReference>
<dbReference type="SMART" id="SM00466">
    <property type="entry name" value="SRA"/>
    <property type="match status" value="1"/>
</dbReference>
<dbReference type="Proteomes" id="UP001652625">
    <property type="component" value="Chromosome 13"/>
</dbReference>
<evidence type="ECO:0000256" key="3">
    <source>
        <dbReference type="SAM" id="MobiDB-lite"/>
    </source>
</evidence>
<dbReference type="InterPro" id="IPR045134">
    <property type="entry name" value="UHRF1/2-like"/>
</dbReference>
<protein>
    <submittedName>
        <fullName evidence="6">Uncharacterized protein LOC100201270 isoform X3</fullName>
    </submittedName>
</protein>
<dbReference type="InterPro" id="IPR015947">
    <property type="entry name" value="PUA-like_sf"/>
</dbReference>
<feature type="region of interest" description="Disordered" evidence="3">
    <location>
        <begin position="175"/>
        <end position="194"/>
    </location>
</feature>
<dbReference type="PANTHER" id="PTHR14140:SF27">
    <property type="entry name" value="OS04G0289800 PROTEIN"/>
    <property type="match status" value="1"/>
</dbReference>
<sequence length="324" mass="36206">MAELSSYEIQRNKNIAENKKMLESLGLTHSFKVILQPIKKVMKPKAAVKRTFTGRDLNENILKITNEEITSKKRRSLRIKGVEPDGSILPEEDDEDYKPKLIKTIRQSLFGHIENIPVGTHWETRMECSADGVHRPTVAGIHGNESVGCYSIALSGGYEDDIDLGDSFTYTGSGGRDLKGTKSNPKNLRTAPQSKDQTLTKMNLALSLNIDSRQPVRVIRGYKCPSQFAPEYGYRYDGLYTVEKAWSCVGLSGFLVWKFVLKRVIDQDPPPWIKCDINCEEAIKSTEVQLNKSNEKTTEVQLSESSEGATKVQLSKSSEGTAEV</sequence>
<dbReference type="GeneID" id="100201270"/>
<feature type="region of interest" description="Disordered" evidence="3">
    <location>
        <begin position="294"/>
        <end position="324"/>
    </location>
</feature>
<evidence type="ECO:0000313" key="5">
    <source>
        <dbReference type="Proteomes" id="UP001652625"/>
    </source>
</evidence>
<dbReference type="SUPFAM" id="SSF88697">
    <property type="entry name" value="PUA domain-like"/>
    <property type="match status" value="1"/>
</dbReference>
<dbReference type="RefSeq" id="XP_065671083.1">
    <property type="nucleotide sequence ID" value="XM_065815011.1"/>
</dbReference>
<feature type="compositionally biased region" description="Polar residues" evidence="3">
    <location>
        <begin position="299"/>
        <end position="324"/>
    </location>
</feature>
<evidence type="ECO:0000313" key="6">
    <source>
        <dbReference type="RefSeq" id="XP_065671083.1"/>
    </source>
</evidence>
<dbReference type="PANTHER" id="PTHR14140">
    <property type="entry name" value="E3 UBIQUITIN-PROTEIN LIGASE UHRF-RELATED"/>
    <property type="match status" value="1"/>
</dbReference>